<dbReference type="InterPro" id="IPR036761">
    <property type="entry name" value="TTHA0802/YceI-like_sf"/>
</dbReference>
<evidence type="ECO:0000313" key="3">
    <source>
        <dbReference type="EMBL" id="TWF81539.1"/>
    </source>
</evidence>
<protein>
    <submittedName>
        <fullName evidence="3">Polyisoprenoid-binding protein YceI</fullName>
    </submittedName>
</protein>
<dbReference type="InterPro" id="IPR007372">
    <property type="entry name" value="Lipid/polyisoprenoid-bd_YceI"/>
</dbReference>
<sequence>MTSAATTSIPGYLAGTWDIDTSHSDVSFTVRHMMVSKVRGRFGVFSGEIVTGENLTDSTVTATIDATSIDTNNEQRDGHIRSADFFDVENHPEWTFRSTGVRVDDGDLAVDGELTIKGVTRPVTLALEVNGFGPDAWGGTRAGFSASTTIDRNDFGVDIKMPLDGGGVVVGDKVQIHLEVEGVLRQA</sequence>
<dbReference type="AlphaFoldDB" id="A0A561T352"/>
<dbReference type="Pfam" id="PF04264">
    <property type="entry name" value="YceI"/>
    <property type="match status" value="1"/>
</dbReference>
<dbReference type="PANTHER" id="PTHR34406:SF1">
    <property type="entry name" value="PROTEIN YCEI"/>
    <property type="match status" value="1"/>
</dbReference>
<gene>
    <name evidence="3" type="ORF">FHX44_117484</name>
</gene>
<keyword evidence="4" id="KW-1185">Reference proteome</keyword>
<reference evidence="3 4" key="1">
    <citation type="submission" date="2019-06" db="EMBL/GenBank/DDBJ databases">
        <title>Sequencing the genomes of 1000 actinobacteria strains.</title>
        <authorList>
            <person name="Klenk H.-P."/>
        </authorList>
    </citation>
    <scope>NUCLEOTIDE SEQUENCE [LARGE SCALE GENOMIC DNA]</scope>
    <source>
        <strain evidence="3 4">DSM 45671</strain>
    </source>
</reference>
<dbReference type="RefSeq" id="WP_147260013.1">
    <property type="nucleotide sequence ID" value="NZ_VIWU01000001.1"/>
</dbReference>
<name>A0A561T352_9PSEU</name>
<dbReference type="EMBL" id="VIWU01000001">
    <property type="protein sequence ID" value="TWF81539.1"/>
    <property type="molecule type" value="Genomic_DNA"/>
</dbReference>
<dbReference type="SMART" id="SM00867">
    <property type="entry name" value="YceI"/>
    <property type="match status" value="1"/>
</dbReference>
<evidence type="ECO:0000256" key="1">
    <source>
        <dbReference type="ARBA" id="ARBA00008812"/>
    </source>
</evidence>
<proteinExistence type="inferred from homology"/>
<dbReference type="Gene3D" id="2.40.128.110">
    <property type="entry name" value="Lipid/polyisoprenoid-binding, YceI-like"/>
    <property type="match status" value="1"/>
</dbReference>
<feature type="domain" description="Lipid/polyisoprenoid-binding YceI-like" evidence="2">
    <location>
        <begin position="16"/>
        <end position="183"/>
    </location>
</feature>
<dbReference type="SUPFAM" id="SSF101874">
    <property type="entry name" value="YceI-like"/>
    <property type="match status" value="1"/>
</dbReference>
<evidence type="ECO:0000313" key="4">
    <source>
        <dbReference type="Proteomes" id="UP000321261"/>
    </source>
</evidence>
<comment type="similarity">
    <text evidence="1">Belongs to the UPF0312 family.</text>
</comment>
<dbReference type="PANTHER" id="PTHR34406">
    <property type="entry name" value="PROTEIN YCEI"/>
    <property type="match status" value="1"/>
</dbReference>
<comment type="caution">
    <text evidence="3">The sequence shown here is derived from an EMBL/GenBank/DDBJ whole genome shotgun (WGS) entry which is preliminary data.</text>
</comment>
<dbReference type="Proteomes" id="UP000321261">
    <property type="component" value="Unassembled WGS sequence"/>
</dbReference>
<accession>A0A561T352</accession>
<dbReference type="OrthoDB" id="9811006at2"/>
<evidence type="ECO:0000259" key="2">
    <source>
        <dbReference type="SMART" id="SM00867"/>
    </source>
</evidence>
<organism evidence="3 4">
    <name type="scientific">Pseudonocardia hierapolitana</name>
    <dbReference type="NCBI Taxonomy" id="1128676"/>
    <lineage>
        <taxon>Bacteria</taxon>
        <taxon>Bacillati</taxon>
        <taxon>Actinomycetota</taxon>
        <taxon>Actinomycetes</taxon>
        <taxon>Pseudonocardiales</taxon>
        <taxon>Pseudonocardiaceae</taxon>
        <taxon>Pseudonocardia</taxon>
    </lineage>
</organism>